<dbReference type="Gene3D" id="3.30.70.1660">
    <property type="match status" value="1"/>
</dbReference>
<keyword evidence="4" id="KW-0963">Cytoplasm</keyword>
<gene>
    <name evidence="4" type="primary">prfB</name>
    <name evidence="8" type="ORF">FZC36_00620</name>
</gene>
<keyword evidence="3 4" id="KW-0648">Protein biosynthesis</keyword>
<keyword evidence="2 4" id="KW-0488">Methylation</keyword>
<evidence type="ECO:0000313" key="8">
    <source>
        <dbReference type="EMBL" id="QEK38942.1"/>
    </source>
</evidence>
<dbReference type="Gene3D" id="1.20.58.410">
    <property type="entry name" value="Release factor"/>
    <property type="match status" value="1"/>
</dbReference>
<dbReference type="EMBL" id="CP043314">
    <property type="protein sequence ID" value="QEK38942.1"/>
    <property type="molecule type" value="Genomic_DNA"/>
</dbReference>
<name>A0A5C0UHU3_9PROT</name>
<protein>
    <recommendedName>
        <fullName evidence="4 5">Peptide chain release factor 2</fullName>
        <shortName evidence="4">RF-2</shortName>
    </recommendedName>
</protein>
<sequence>MNILNNELENDKAIKKNNNKNSDKAKNISDNQKNVNDSNKNNTSKNNTSNSVHSENINAIFSKIEKYINLLQDNLKKLDLENKLLELSKEVENPNLWDDKEKAQQILKEHSQTNEMVGSIKHFSEQYINIKEMTQIPEFMEDAAIESNELLEQLKPFYVNLLFSEQVDKLDCFVSLNSGAGGTEAQDWTEMLMRMYLRFFEKNNFKAEILHEQKGEEAGVKSAEIKVSSNENSFPYGWTKGESGVHRLVRISPFDSNSRRHTSFASVWVTPVINQEINIEIEDKDIRIDTYRASGAGGQHVNKTDSAVRITHIESGIVVQCQNDRSQHRNKAEAMQMLKSKLYAHEKEKAEKEASENSAKKKDNSWGSQIRSYVMHPYRMVKDLRTGHESGQVEKIMDGDIKEFLVKYLEKSSKLK</sequence>
<dbReference type="KEGG" id="nabu:FZC36_00620"/>
<dbReference type="NCBIfam" id="TIGR00020">
    <property type="entry name" value="prfB"/>
    <property type="match status" value="1"/>
</dbReference>
<dbReference type="InterPro" id="IPR000352">
    <property type="entry name" value="Pep_chain_release_fac_I"/>
</dbReference>
<comment type="function">
    <text evidence="4">Peptide chain release factor 2 directs the termination of translation in response to the peptide chain termination codons UGA and UAA.</text>
</comment>
<evidence type="ECO:0000256" key="2">
    <source>
        <dbReference type="ARBA" id="ARBA00022481"/>
    </source>
</evidence>
<evidence type="ECO:0000256" key="4">
    <source>
        <dbReference type="HAMAP-Rule" id="MF_00094"/>
    </source>
</evidence>
<dbReference type="GO" id="GO:0016149">
    <property type="term" value="F:translation release factor activity, codon specific"/>
    <property type="evidence" value="ECO:0007669"/>
    <property type="project" value="UniProtKB-UniRule"/>
</dbReference>
<dbReference type="InterPro" id="IPR005139">
    <property type="entry name" value="PCRF"/>
</dbReference>
<organism evidence="8 9">
    <name type="scientific">Candidatus Nesciobacter abundans</name>
    <dbReference type="NCBI Taxonomy" id="2601668"/>
    <lineage>
        <taxon>Bacteria</taxon>
        <taxon>Pseudomonadati</taxon>
        <taxon>Pseudomonadota</taxon>
        <taxon>Alphaproteobacteria</taxon>
        <taxon>Holosporales</taxon>
        <taxon>Holosporaceae</taxon>
        <taxon>Candidatus Nesciobacter</taxon>
    </lineage>
</organism>
<dbReference type="SMART" id="SM00937">
    <property type="entry name" value="PCRF"/>
    <property type="match status" value="1"/>
</dbReference>
<dbReference type="Pfam" id="PF03462">
    <property type="entry name" value="PCRF"/>
    <property type="match status" value="1"/>
</dbReference>
<dbReference type="RefSeq" id="WP_148972065.1">
    <property type="nucleotide sequence ID" value="NZ_CP043314.1"/>
</dbReference>
<dbReference type="Gene3D" id="3.30.160.20">
    <property type="match status" value="1"/>
</dbReference>
<dbReference type="InterPro" id="IPR045853">
    <property type="entry name" value="Pep_chain_release_fac_I_sf"/>
</dbReference>
<dbReference type="PANTHER" id="PTHR43116:SF3">
    <property type="entry name" value="CLASS I PEPTIDE CHAIN RELEASE FACTOR"/>
    <property type="match status" value="1"/>
</dbReference>
<reference evidence="8 9" key="1">
    <citation type="submission" date="2019-08" db="EMBL/GenBank/DDBJ databases">
        <title>Highly reduced genomes of protist endosymbionts show evolutionary convergence.</title>
        <authorList>
            <person name="George E."/>
            <person name="Husnik F."/>
            <person name="Tashyreva D."/>
            <person name="Prokopchuk G."/>
            <person name="Horak A."/>
            <person name="Kwong W.K."/>
            <person name="Lukes J."/>
            <person name="Keeling P.J."/>
        </authorList>
    </citation>
    <scope>NUCLEOTIDE SEQUENCE [LARGE SCALE GENOMIC DNA]</scope>
    <source>
        <strain evidence="8">1604HC</strain>
    </source>
</reference>
<keyword evidence="9" id="KW-1185">Reference proteome</keyword>
<evidence type="ECO:0000256" key="1">
    <source>
        <dbReference type="ARBA" id="ARBA00010835"/>
    </source>
</evidence>
<feature type="region of interest" description="Disordered" evidence="6">
    <location>
        <begin position="346"/>
        <end position="365"/>
    </location>
</feature>
<feature type="compositionally biased region" description="Low complexity" evidence="6">
    <location>
        <begin position="28"/>
        <end position="51"/>
    </location>
</feature>
<dbReference type="GO" id="GO:0005737">
    <property type="term" value="C:cytoplasm"/>
    <property type="evidence" value="ECO:0007669"/>
    <property type="project" value="UniProtKB-SubCell"/>
</dbReference>
<dbReference type="PROSITE" id="PS00745">
    <property type="entry name" value="RF_PROK_I"/>
    <property type="match status" value="1"/>
</dbReference>
<dbReference type="OrthoDB" id="9806673at2"/>
<dbReference type="Proteomes" id="UP000324924">
    <property type="component" value="Chromosome"/>
</dbReference>
<evidence type="ECO:0000313" key="9">
    <source>
        <dbReference type="Proteomes" id="UP000324924"/>
    </source>
</evidence>
<feature type="compositionally biased region" description="Basic and acidic residues" evidence="6">
    <location>
        <begin position="346"/>
        <end position="364"/>
    </location>
</feature>
<feature type="modified residue" description="N5-methylglutamine" evidence="4">
    <location>
        <position position="299"/>
    </location>
</feature>
<dbReference type="Pfam" id="PF00472">
    <property type="entry name" value="RF-1"/>
    <property type="match status" value="1"/>
</dbReference>
<comment type="similarity">
    <text evidence="1 4">Belongs to the prokaryotic/mitochondrial release factor family.</text>
</comment>
<evidence type="ECO:0000256" key="3">
    <source>
        <dbReference type="ARBA" id="ARBA00022917"/>
    </source>
</evidence>
<evidence type="ECO:0000256" key="5">
    <source>
        <dbReference type="NCBIfam" id="TIGR00020"/>
    </source>
</evidence>
<dbReference type="SUPFAM" id="SSF75620">
    <property type="entry name" value="Release factor"/>
    <property type="match status" value="1"/>
</dbReference>
<dbReference type="PANTHER" id="PTHR43116">
    <property type="entry name" value="PEPTIDE CHAIN RELEASE FACTOR 2"/>
    <property type="match status" value="1"/>
</dbReference>
<accession>A0A5C0UHU3</accession>
<feature type="region of interest" description="Disordered" evidence="6">
    <location>
        <begin position="1"/>
        <end position="51"/>
    </location>
</feature>
<comment type="PTM">
    <text evidence="4">Methylated by PrmC. Methylation increases the termination efficiency of RF2.</text>
</comment>
<comment type="subcellular location">
    <subcellularLocation>
        <location evidence="4">Cytoplasm</location>
    </subcellularLocation>
</comment>
<evidence type="ECO:0000259" key="7">
    <source>
        <dbReference type="PROSITE" id="PS00745"/>
    </source>
</evidence>
<evidence type="ECO:0000256" key="6">
    <source>
        <dbReference type="SAM" id="MobiDB-lite"/>
    </source>
</evidence>
<dbReference type="AlphaFoldDB" id="A0A5C0UHU3"/>
<dbReference type="HAMAP" id="MF_00094">
    <property type="entry name" value="Rel_fac_2"/>
    <property type="match status" value="1"/>
</dbReference>
<dbReference type="FunFam" id="3.30.160.20:FF:000010">
    <property type="entry name" value="Peptide chain release factor 2"/>
    <property type="match status" value="1"/>
</dbReference>
<feature type="domain" description="Prokaryotic-type class I peptide chain release factors" evidence="7">
    <location>
        <begin position="292"/>
        <end position="308"/>
    </location>
</feature>
<proteinExistence type="inferred from homology"/>
<dbReference type="InterPro" id="IPR004374">
    <property type="entry name" value="PrfB"/>
</dbReference>